<dbReference type="Proteomes" id="UP001595897">
    <property type="component" value="Unassembled WGS sequence"/>
</dbReference>
<sequence>MPKITKVPGIFKVYGVNKVAVKQIVAKTMISFKVDKRQPTQDEYAAELDKRCAENFKTMGPVPLSQAFSTPSLAYEFIELMKRTQAPDDYRNLSVYIHADKLDKNRTPMRHEKTGKPLKVWVQYSGENRVAA</sequence>
<evidence type="ECO:0000313" key="1">
    <source>
        <dbReference type="EMBL" id="MFC4699353.1"/>
    </source>
</evidence>
<evidence type="ECO:0000313" key="2">
    <source>
        <dbReference type="Proteomes" id="UP001595897"/>
    </source>
</evidence>
<comment type="caution">
    <text evidence="1">The sequence shown here is derived from an EMBL/GenBank/DDBJ whole genome shotgun (WGS) entry which is preliminary data.</text>
</comment>
<name>A0ABV9LUP5_9ALTE</name>
<dbReference type="EMBL" id="JBHSGU010000002">
    <property type="protein sequence ID" value="MFC4699353.1"/>
    <property type="molecule type" value="Genomic_DNA"/>
</dbReference>
<proteinExistence type="predicted"/>
<gene>
    <name evidence="1" type="ORF">ACFO4O_04170</name>
</gene>
<keyword evidence="2" id="KW-1185">Reference proteome</keyword>
<reference evidence="2" key="1">
    <citation type="journal article" date="2019" name="Int. J. Syst. Evol. Microbiol.">
        <title>The Global Catalogue of Microorganisms (GCM) 10K type strain sequencing project: providing services to taxonomists for standard genome sequencing and annotation.</title>
        <authorList>
            <consortium name="The Broad Institute Genomics Platform"/>
            <consortium name="The Broad Institute Genome Sequencing Center for Infectious Disease"/>
            <person name="Wu L."/>
            <person name="Ma J."/>
        </authorList>
    </citation>
    <scope>NUCLEOTIDE SEQUENCE [LARGE SCALE GENOMIC DNA]</scope>
    <source>
        <strain evidence="2">KACC 12507</strain>
    </source>
</reference>
<organism evidence="1 2">
    <name type="scientific">Glaciecola siphonariae</name>
    <dbReference type="NCBI Taxonomy" id="521012"/>
    <lineage>
        <taxon>Bacteria</taxon>
        <taxon>Pseudomonadati</taxon>
        <taxon>Pseudomonadota</taxon>
        <taxon>Gammaproteobacteria</taxon>
        <taxon>Alteromonadales</taxon>
        <taxon>Alteromonadaceae</taxon>
        <taxon>Glaciecola</taxon>
    </lineage>
</organism>
<protein>
    <submittedName>
        <fullName evidence="1">Uncharacterized protein</fullName>
    </submittedName>
</protein>
<accession>A0ABV9LUP5</accession>
<dbReference type="RefSeq" id="WP_382406101.1">
    <property type="nucleotide sequence ID" value="NZ_JBHSGU010000002.1"/>
</dbReference>